<evidence type="ECO:0000256" key="6">
    <source>
        <dbReference type="ARBA" id="ARBA00023176"/>
    </source>
</evidence>
<evidence type="ECO:0000256" key="2">
    <source>
        <dbReference type="ARBA" id="ARBA00022448"/>
    </source>
</evidence>
<dbReference type="PIRSF" id="PIRSF037091">
    <property type="entry name" value="AP2_complex_alpha"/>
    <property type="match status" value="1"/>
</dbReference>
<dbReference type="GO" id="GO:0030122">
    <property type="term" value="C:AP-2 adaptor complex"/>
    <property type="evidence" value="ECO:0007669"/>
    <property type="project" value="InterPro"/>
</dbReference>
<dbReference type="InterPro" id="IPR008152">
    <property type="entry name" value="Clathrin_a/b/g-adaptin_app_Ig"/>
</dbReference>
<comment type="similarity">
    <text evidence="7">Belongs to the adaptor complexes large subunit family.</text>
</comment>
<protein>
    <recommendedName>
        <fullName evidence="7">AP-2 complex subunit alpha</fullName>
    </recommendedName>
</protein>
<dbReference type="InterPro" id="IPR050840">
    <property type="entry name" value="Adaptor_Complx_Large_Subunit"/>
</dbReference>
<feature type="binding site" evidence="8">
    <location>
        <begin position="4"/>
        <end position="5"/>
    </location>
    <ligand>
        <name>a 1,2-diacyl-sn-glycero-3-phospho-(1D-myo-inositol-3,4,5-trisphosphate)</name>
        <dbReference type="ChEBI" id="CHEBI:57836"/>
    </ligand>
</feature>
<comment type="function">
    <text evidence="7">Adaptins are components of the adaptor complexes which link clathrin to receptors in coated vesicles. Clathrin-associated protein complexes are believed to interact with the cytoplasmic tails of membrane proteins, leading to their selection and concentration.</text>
</comment>
<comment type="subcellular location">
    <subcellularLocation>
        <location evidence="1">Membrane</location>
        <location evidence="1">Coated pit</location>
        <topology evidence="1">Peripheral membrane protein</topology>
        <orientation evidence="1">Cytoplasmic side</orientation>
    </subcellularLocation>
</comment>
<evidence type="ECO:0000313" key="10">
    <source>
        <dbReference type="EMBL" id="ORX99519.1"/>
    </source>
</evidence>
<evidence type="ECO:0000256" key="1">
    <source>
        <dbReference type="ARBA" id="ARBA00004277"/>
    </source>
</evidence>
<dbReference type="Pfam" id="PF02883">
    <property type="entry name" value="Alpha_adaptinC2"/>
    <property type="match status" value="1"/>
</dbReference>
<dbReference type="InterPro" id="IPR011989">
    <property type="entry name" value="ARM-like"/>
</dbReference>
<dbReference type="SMART" id="SM00809">
    <property type="entry name" value="Alpha_adaptinC2"/>
    <property type="match status" value="1"/>
</dbReference>
<keyword evidence="3 7" id="KW-0254">Endocytosis</keyword>
<evidence type="ECO:0000256" key="7">
    <source>
        <dbReference type="PIRNR" id="PIRNR037091"/>
    </source>
</evidence>
<organism evidence="10 11">
    <name type="scientific">Basidiobolus meristosporus CBS 931.73</name>
    <dbReference type="NCBI Taxonomy" id="1314790"/>
    <lineage>
        <taxon>Eukaryota</taxon>
        <taxon>Fungi</taxon>
        <taxon>Fungi incertae sedis</taxon>
        <taxon>Zoopagomycota</taxon>
        <taxon>Entomophthoromycotina</taxon>
        <taxon>Basidiobolomycetes</taxon>
        <taxon>Basidiobolales</taxon>
        <taxon>Basidiobolaceae</taxon>
        <taxon>Basidiobolus</taxon>
    </lineage>
</organism>
<name>A0A1Y1YNC8_9FUNG</name>
<feature type="domain" description="Clathrin adaptor alpha/beta/gamma-adaptin appendage Ig-like subdomain" evidence="9">
    <location>
        <begin position="674"/>
        <end position="783"/>
    </location>
</feature>
<accession>A0A1Y1YNC8</accession>
<dbReference type="SUPFAM" id="SSF55711">
    <property type="entry name" value="Subdomain of clathrin and coatomer appendage domain"/>
    <property type="match status" value="1"/>
</dbReference>
<dbReference type="InterPro" id="IPR002553">
    <property type="entry name" value="Clathrin/coatomer_adapt-like_N"/>
</dbReference>
<dbReference type="InterPro" id="IPR016024">
    <property type="entry name" value="ARM-type_fold"/>
</dbReference>
<dbReference type="GO" id="GO:0035615">
    <property type="term" value="F:clathrin adaptor activity"/>
    <property type="evidence" value="ECO:0007669"/>
    <property type="project" value="InterPro"/>
</dbReference>
<keyword evidence="4 7" id="KW-0653">Protein transport</keyword>
<dbReference type="InterPro" id="IPR003164">
    <property type="entry name" value="Clathrin_a-adaptin_app_sub_C"/>
</dbReference>
<dbReference type="InterPro" id="IPR013041">
    <property type="entry name" value="Clathrin_app_Ig-like_sf"/>
</dbReference>
<dbReference type="SUPFAM" id="SSF49348">
    <property type="entry name" value="Clathrin adaptor appendage domain"/>
    <property type="match status" value="1"/>
</dbReference>
<dbReference type="InterPro" id="IPR017104">
    <property type="entry name" value="AP2_complex_asu"/>
</dbReference>
<gene>
    <name evidence="10" type="ORF">K493DRAFT_212500</name>
</gene>
<evidence type="ECO:0000313" key="11">
    <source>
        <dbReference type="Proteomes" id="UP000193498"/>
    </source>
</evidence>
<dbReference type="GO" id="GO:0006886">
    <property type="term" value="P:intracellular protein transport"/>
    <property type="evidence" value="ECO:0007669"/>
    <property type="project" value="UniProtKB-UniRule"/>
</dbReference>
<dbReference type="InParanoid" id="A0A1Y1YNC8"/>
<dbReference type="AlphaFoldDB" id="A0A1Y1YNC8"/>
<dbReference type="EMBL" id="MCFE01000096">
    <property type="protein sequence ID" value="ORX99519.1"/>
    <property type="molecule type" value="Genomic_DNA"/>
</dbReference>
<dbReference type="STRING" id="1314790.A0A1Y1YNC8"/>
<evidence type="ECO:0000256" key="5">
    <source>
        <dbReference type="ARBA" id="ARBA00023136"/>
    </source>
</evidence>
<dbReference type="Gene3D" id="1.25.10.10">
    <property type="entry name" value="Leucine-rich Repeat Variant"/>
    <property type="match status" value="1"/>
</dbReference>
<evidence type="ECO:0000256" key="8">
    <source>
        <dbReference type="PIRSR" id="PIRSR037091-1"/>
    </source>
</evidence>
<dbReference type="InterPro" id="IPR009028">
    <property type="entry name" value="Coatomer/calthrin_app_sub_C"/>
</dbReference>
<evidence type="ECO:0000259" key="9">
    <source>
        <dbReference type="SMART" id="SM00809"/>
    </source>
</evidence>
<dbReference type="PANTHER" id="PTHR22780">
    <property type="entry name" value="ADAPTIN, ALPHA/GAMMA/EPSILON"/>
    <property type="match status" value="1"/>
</dbReference>
<dbReference type="FunCoup" id="A0A1Y1YNC8">
    <property type="interactions" value="690"/>
</dbReference>
<dbReference type="Proteomes" id="UP000193498">
    <property type="component" value="Unassembled WGS sequence"/>
</dbReference>
<dbReference type="Gene3D" id="2.60.40.1230">
    <property type="match status" value="1"/>
</dbReference>
<dbReference type="FunFam" id="1.25.10.10:FF:000020">
    <property type="entry name" value="AP-2 complex subunit alpha"/>
    <property type="match status" value="1"/>
</dbReference>
<evidence type="ECO:0000256" key="3">
    <source>
        <dbReference type="ARBA" id="ARBA00022583"/>
    </source>
</evidence>
<proteinExistence type="inferred from homology"/>
<dbReference type="Pfam" id="PF02296">
    <property type="entry name" value="Alpha_adaptin_C"/>
    <property type="match status" value="1"/>
</dbReference>
<feature type="binding site" evidence="8">
    <location>
        <position position="36"/>
    </location>
    <ligand>
        <name>a 1,2-diacyl-sn-glycero-3-phospho-(1D-myo-inositol-3,4,5-trisphosphate)</name>
        <dbReference type="ChEBI" id="CHEBI:57836"/>
    </ligand>
</feature>
<dbReference type="SUPFAM" id="SSF48371">
    <property type="entry name" value="ARM repeat"/>
    <property type="match status" value="1"/>
</dbReference>
<keyword evidence="5 7" id="KW-0472">Membrane</keyword>
<dbReference type="InterPro" id="IPR012295">
    <property type="entry name" value="TBP_dom_sf"/>
</dbReference>
<keyword evidence="6 7" id="KW-0168">Coated pit</keyword>
<dbReference type="Pfam" id="PF01602">
    <property type="entry name" value="Adaptin_N"/>
    <property type="match status" value="1"/>
</dbReference>
<reference evidence="10 11" key="1">
    <citation type="submission" date="2016-07" db="EMBL/GenBank/DDBJ databases">
        <title>Pervasive Adenine N6-methylation of Active Genes in Fungi.</title>
        <authorList>
            <consortium name="DOE Joint Genome Institute"/>
            <person name="Mondo S.J."/>
            <person name="Dannebaum R.O."/>
            <person name="Kuo R.C."/>
            <person name="Labutti K."/>
            <person name="Haridas S."/>
            <person name="Kuo A."/>
            <person name="Salamov A."/>
            <person name="Ahrendt S.R."/>
            <person name="Lipzen A."/>
            <person name="Sullivan W."/>
            <person name="Andreopoulos W.B."/>
            <person name="Clum A."/>
            <person name="Lindquist E."/>
            <person name="Daum C."/>
            <person name="Ramamoorthy G.K."/>
            <person name="Gryganskyi A."/>
            <person name="Culley D."/>
            <person name="Magnuson J.K."/>
            <person name="James T.Y."/>
            <person name="O'Malley M.A."/>
            <person name="Stajich J.E."/>
            <person name="Spatafora J.W."/>
            <person name="Visel A."/>
            <person name="Grigoriev I.V."/>
        </authorList>
    </citation>
    <scope>NUCLEOTIDE SEQUENCE [LARGE SCALE GENOMIC DNA]</scope>
    <source>
        <strain evidence="10 11">CBS 931.73</strain>
    </source>
</reference>
<keyword evidence="2 7" id="KW-0813">Transport</keyword>
<feature type="binding site" evidence="8">
    <location>
        <position position="45"/>
    </location>
    <ligand>
        <name>a 1,2-diacyl-sn-glycero-3-phospho-(1D-myo-inositol-3,4,5-trisphosphate)</name>
        <dbReference type="ChEBI" id="CHEBI:57836"/>
    </ligand>
</feature>
<comment type="caution">
    <text evidence="10">The sequence shown here is derived from an EMBL/GenBank/DDBJ whole genome shotgun (WGS) entry which is preliminary data.</text>
</comment>
<feature type="binding site" evidence="8">
    <location>
        <begin position="49"/>
        <end position="53"/>
    </location>
    <ligand>
        <name>a 1,2-diacyl-sn-glycero-3-phospho-(1D-myo-inositol-3,4,5-trisphosphate)</name>
        <dbReference type="ChEBI" id="CHEBI:57836"/>
    </ligand>
</feature>
<dbReference type="OrthoDB" id="28053at2759"/>
<sequence>MSMRGLTVFIADLRKCRARELEEKRINKEMANIRTKFRDGNLNGYQKKKYVCKLLYMYILGWDIDFGHTEAVNLMCSSKYSEKQIGYLAITLLLTENSDLARLVVNTLRKDLEDLNEIYNCLGLHAIANIGGREMAESLAGDVQRLLVSRNTKSFVKKKAALCLLRLFRKHPDVLPATDWADHILSIMDYPDLGVTLSLTSLITALAQQFPEAYQGCVEKAIHILYKIIVKREYSLEYVYYKVPIPWLQVKLLRLLQYYAPPEQPDLRNQLSGILQSIINNAHDVPKNIQHANAQNAILFEAINLAINLDIESDIVTQAASLLCRFISSKETNTRYLGLETMAHLASYSDSLDAIKKHQDIIILSLRDKDISVRRRALDLLYAMCDVTNAKTIVGELLRYLQVADYTLREEMALKIAILTEKFAADYEWYVDTMLQLISSAGDHISDEVWYRVVQIITNNENLQEYAVRSILHTLNQVNCHENALRIGGYVLGEFGHLVANEGGCSPIEQFRTLHSKFNMCSASTRALLLSTYLKFVNLFPEIKEEVLGVFYQYRHVLDVELQQRACEYLVLANFPDEELIQTVCEEMPPFQERESALMSRLQKKVGETEDKRTWSIAGKDTVREKKFGELNGATNGQQDLLDLFDNAPLQGAGSVVGPAGEVTVDADYENKYRTLIYTSEGVLYEDAEVQIGIKSEYHGHLGRIAIFLGNKSATHFTQLKVNVDSIAGLSVETTQQAPDSLAPYAQAQQLLSVECQNLFQESVGLQLAYQGSAMRALELKLPIVLNKFLEPVQMTGPDFFVRWKQIGGPPKESQVVFASKEPIDIEKVKRIAHGCQFGLLDGVDPNANNLVGVSVFNTSQAGKVGCLLRLEPSLEQQMYRLTIRTTNDLVTSQLRANLQTLLES</sequence>
<keyword evidence="11" id="KW-1185">Reference proteome</keyword>
<dbReference type="Gene3D" id="3.30.310.10">
    <property type="entry name" value="TATA-Binding Protein"/>
    <property type="match status" value="1"/>
</dbReference>
<evidence type="ECO:0000256" key="4">
    <source>
        <dbReference type="ARBA" id="ARBA00022927"/>
    </source>
</evidence>
<dbReference type="GO" id="GO:0072583">
    <property type="term" value="P:clathrin-dependent endocytosis"/>
    <property type="evidence" value="ECO:0007669"/>
    <property type="project" value="InterPro"/>
</dbReference>